<dbReference type="PROSITE" id="PS51450">
    <property type="entry name" value="LRR"/>
    <property type="match status" value="4"/>
</dbReference>
<evidence type="ECO:0000313" key="9">
    <source>
        <dbReference type="Proteomes" id="UP000504631"/>
    </source>
</evidence>
<gene>
    <name evidence="10" type="primary">LOC117237994</name>
</gene>
<evidence type="ECO:0000256" key="7">
    <source>
        <dbReference type="ARBA" id="ARBA00022989"/>
    </source>
</evidence>
<keyword evidence="8" id="KW-0472">Membrane</keyword>
<evidence type="ECO:0000256" key="5">
    <source>
        <dbReference type="ARBA" id="ARBA00022729"/>
    </source>
</evidence>
<dbReference type="KEGG" id="bvk:117237994"/>
<dbReference type="RefSeq" id="XP_033358378.1">
    <property type="nucleotide sequence ID" value="XM_033502487.1"/>
</dbReference>
<dbReference type="PANTHER" id="PTHR24366:SF171">
    <property type="entry name" value="LEUCINE RICH REPEAT NEURONAL 4"/>
    <property type="match status" value="1"/>
</dbReference>
<name>A0A6J3KYB7_9HYME</name>
<dbReference type="PANTHER" id="PTHR24366">
    <property type="entry name" value="IG(IMMUNOGLOBULIN) AND LRR(LEUCINE RICH REPEAT) DOMAINS"/>
    <property type="match status" value="1"/>
</dbReference>
<dbReference type="InterPro" id="IPR001611">
    <property type="entry name" value="Leu-rich_rpt"/>
</dbReference>
<evidence type="ECO:0000256" key="1">
    <source>
        <dbReference type="ARBA" id="ARBA00004236"/>
    </source>
</evidence>
<evidence type="ECO:0000256" key="2">
    <source>
        <dbReference type="ARBA" id="ARBA00022475"/>
    </source>
</evidence>
<keyword evidence="9" id="KW-1185">Reference proteome</keyword>
<dbReference type="SUPFAM" id="SSF52058">
    <property type="entry name" value="L domain-like"/>
    <property type="match status" value="1"/>
</dbReference>
<organism evidence="9 10">
    <name type="scientific">Bombus vosnesenskii</name>
    <dbReference type="NCBI Taxonomy" id="207650"/>
    <lineage>
        <taxon>Eukaryota</taxon>
        <taxon>Metazoa</taxon>
        <taxon>Ecdysozoa</taxon>
        <taxon>Arthropoda</taxon>
        <taxon>Hexapoda</taxon>
        <taxon>Insecta</taxon>
        <taxon>Pterygota</taxon>
        <taxon>Neoptera</taxon>
        <taxon>Endopterygota</taxon>
        <taxon>Hymenoptera</taxon>
        <taxon>Apocrita</taxon>
        <taxon>Aculeata</taxon>
        <taxon>Apoidea</taxon>
        <taxon>Anthophila</taxon>
        <taxon>Apidae</taxon>
        <taxon>Bombus</taxon>
        <taxon>Pyrobombus</taxon>
    </lineage>
</organism>
<dbReference type="Pfam" id="PF13855">
    <property type="entry name" value="LRR_8"/>
    <property type="match status" value="3"/>
</dbReference>
<keyword evidence="7" id="KW-1133">Transmembrane helix</keyword>
<keyword evidence="6" id="KW-0677">Repeat</keyword>
<evidence type="ECO:0000256" key="4">
    <source>
        <dbReference type="ARBA" id="ARBA00022692"/>
    </source>
</evidence>
<evidence type="ECO:0000313" key="10">
    <source>
        <dbReference type="RefSeq" id="XP_033358378.1"/>
    </source>
</evidence>
<keyword evidence="3" id="KW-0433">Leucine-rich repeat</keyword>
<dbReference type="GeneID" id="117237994"/>
<reference evidence="10" key="1">
    <citation type="submission" date="2025-08" db="UniProtKB">
        <authorList>
            <consortium name="RefSeq"/>
        </authorList>
    </citation>
    <scope>IDENTIFICATION</scope>
    <source>
        <tissue evidence="10">Muscle</tissue>
    </source>
</reference>
<keyword evidence="5" id="KW-0732">Signal</keyword>
<evidence type="ECO:0000256" key="6">
    <source>
        <dbReference type="ARBA" id="ARBA00022737"/>
    </source>
</evidence>
<dbReference type="Proteomes" id="UP000504631">
    <property type="component" value="Unplaced"/>
</dbReference>
<dbReference type="InterPro" id="IPR032675">
    <property type="entry name" value="LRR_dom_sf"/>
</dbReference>
<dbReference type="SMART" id="SM00369">
    <property type="entry name" value="LRR_TYP"/>
    <property type="match status" value="9"/>
</dbReference>
<dbReference type="FunFam" id="3.80.10.10:FF:001438">
    <property type="entry name" value="Uncharacterized protein"/>
    <property type="match status" value="1"/>
</dbReference>
<accession>A0A6J3KYB7</accession>
<dbReference type="Pfam" id="PF00560">
    <property type="entry name" value="LRR_1"/>
    <property type="match status" value="1"/>
</dbReference>
<dbReference type="GO" id="GO:0005886">
    <property type="term" value="C:plasma membrane"/>
    <property type="evidence" value="ECO:0007669"/>
    <property type="project" value="UniProtKB-SubCell"/>
</dbReference>
<evidence type="ECO:0000256" key="8">
    <source>
        <dbReference type="ARBA" id="ARBA00023136"/>
    </source>
</evidence>
<comment type="subcellular location">
    <subcellularLocation>
        <location evidence="1">Cell membrane</location>
    </subcellularLocation>
</comment>
<dbReference type="Gene3D" id="3.80.10.10">
    <property type="entry name" value="Ribonuclease Inhibitor"/>
    <property type="match status" value="3"/>
</dbReference>
<protein>
    <submittedName>
        <fullName evidence="10">Leucine-rich repeat-containing protein 15-like</fullName>
    </submittedName>
</protein>
<dbReference type="InterPro" id="IPR003591">
    <property type="entry name" value="Leu-rich_rpt_typical-subtyp"/>
</dbReference>
<proteinExistence type="predicted"/>
<keyword evidence="2" id="KW-1003">Cell membrane</keyword>
<sequence>MCARTRQCIMHITERYDGRQWLNPVSGQKVCIVMSWLLVLSLVIPTSLSSSPDVVTCRQSNDYTICREDDILVNVSQHGEANSLSIHDLSLIEVREDAFENLTATSLSLGHGNRISTLTKLSFRGLADLEELHLDNNRVSLEPYLFSELKKLKALYLSFNRIDHLPKHAFDGLPYLKWLFLRYNRLTSIEQDTFVDLTDLLQFLRLDNNRIGKIVPGSFEKLHELTHLHLEYNLISKILPGTFRGLKALTALFLDYNSLTNIFKGDFDDLDSLQMLNLQFNEIADIEPGSFDNLSSLRKLNLRRNKLTHITVGIFDKLAKLYDLDLSYNFIDIVDPAAFSSGNIESFHFIHNNLSDINENVVGLSSSTIIYS</sequence>
<dbReference type="AlphaFoldDB" id="A0A6J3KYB7"/>
<keyword evidence="4" id="KW-0812">Transmembrane</keyword>
<evidence type="ECO:0000256" key="3">
    <source>
        <dbReference type="ARBA" id="ARBA00022614"/>
    </source>
</evidence>